<dbReference type="RefSeq" id="WP_241042402.1">
    <property type="nucleotide sequence ID" value="NZ_BAAAJF010000016.1"/>
</dbReference>
<name>A0ABS9TSS4_9PSEU</name>
<dbReference type="Proteomes" id="UP001299970">
    <property type="component" value="Unassembled WGS sequence"/>
</dbReference>
<evidence type="ECO:0000313" key="2">
    <source>
        <dbReference type="Proteomes" id="UP001299970"/>
    </source>
</evidence>
<comment type="caution">
    <text evidence="1">The sequence shown here is derived from an EMBL/GenBank/DDBJ whole genome shotgun (WGS) entry which is preliminary data.</text>
</comment>
<dbReference type="EMBL" id="JAKXMK010000046">
    <property type="protein sequence ID" value="MCH6171599.1"/>
    <property type="molecule type" value="Genomic_DNA"/>
</dbReference>
<keyword evidence="2" id="KW-1185">Reference proteome</keyword>
<sequence>MTANATERSYAPLTDAHLARLSVIADEDHRHFTRRQGRPEYSARRLCVTLAQGAALHRLDGTTGVKDIDVWTFYAAILGEPFTFGQRKRHVDFGVSEHGRNSYPDHFEHRQLPRWSRFAGRRVDLMIRSLPVPPEAPSDAIVDALRRWLTAGAQRRRADPEDRMPSNWWLAQKAVVLIDPITDRGQVVWPAGPTSPDHACTALLG</sequence>
<organism evidence="1 2">
    <name type="scientific">Pseudonocardia alaniniphila</name>
    <dbReference type="NCBI Taxonomy" id="75291"/>
    <lineage>
        <taxon>Bacteria</taxon>
        <taxon>Bacillati</taxon>
        <taxon>Actinomycetota</taxon>
        <taxon>Actinomycetes</taxon>
        <taxon>Pseudonocardiales</taxon>
        <taxon>Pseudonocardiaceae</taxon>
        <taxon>Pseudonocardia</taxon>
    </lineage>
</organism>
<accession>A0ABS9TSS4</accession>
<gene>
    <name evidence="1" type="ORF">MMF94_38425</name>
</gene>
<proteinExistence type="predicted"/>
<protein>
    <submittedName>
        <fullName evidence="1">Uncharacterized protein</fullName>
    </submittedName>
</protein>
<evidence type="ECO:0000313" key="1">
    <source>
        <dbReference type="EMBL" id="MCH6171599.1"/>
    </source>
</evidence>
<reference evidence="1 2" key="1">
    <citation type="submission" date="2022-03" db="EMBL/GenBank/DDBJ databases">
        <title>Pseudonocardia alaer sp. nov., a novel actinomycete isolated from reed forest soil.</title>
        <authorList>
            <person name="Wang L."/>
        </authorList>
    </citation>
    <scope>NUCLEOTIDE SEQUENCE [LARGE SCALE GENOMIC DNA]</scope>
    <source>
        <strain evidence="1 2">Y-16303</strain>
    </source>
</reference>